<comment type="caution">
    <text evidence="3">The sequence shown here is derived from an EMBL/GenBank/DDBJ whole genome shotgun (WGS) entry which is preliminary data.</text>
</comment>
<keyword evidence="4" id="KW-1185">Reference proteome</keyword>
<protein>
    <recommendedName>
        <fullName evidence="2">DCD domain-containing protein</fullName>
    </recommendedName>
</protein>
<sequence length="949" mass="104927">MGGGRNSSTAARSLGGVIFGCTHSTMKECLSNLVFGLPAVHLSYIQNIWPGMPIFLFNYSDRKLHGIFEAATHGKMNINPYGWTENGSGKTHYPAQVRVRIRKQCQSLSEEQYKKVIHDNYYDNVHFRFELDQIQTSKLIFLFESSPMSSSTATFSYNVPIRKSFQGAVPIPETRKEDRVLKKLGPQEDSSQILNTESGFPAESPRPIKWISLFRETSDSDARSDDEGIKPLVSEASWEEESVVYINGSNTNPAPSGVTTCWDEGEGPSGISCWADETWSSGDLTGWDDEETGPSCSPTFSDEESRPSGVTPWDEEKQISGTQLDKEATEDEEERIFSKLKQMTLDRENSNSEAHTGDACVPCGRDYTRMEEEHSPAAPSEPEENLNEEQAENLSNPCRTGNSQLDECSPAFVPCERDYPHMEDEHCPATPSKPEENLNLEEQAENLFISCRTDSSKLDECSSATPSASDKEDSNSGERLEDCEMDNSRLEDAGSPTAPSTPEKESSDSEEQPEGYEMDNSNLENAPSPRSGSEKENLNSDEQTEDDFATCGTDNSQLENVCSPAALLASEKCEDLSTKSSNIQSVIFQLKQELEEVKAISMGQHKKTSAMEKKLDYSEALVQQLRQRVMLLESHLPSAAGVVSRDSCSIEKMTEQFDKSRLGNDELIFIMGGYDGVSWLPTVDCYSPSEDIVRTLTPMSSVRSYASAAVLNGLIYNFGGWNGYSGLWYDTAECYNPLSNEWHSCPPMREKKGCLASACLNNKIYAVGGGNGIDCFKEVEMFDPVLGRWIPTQSMFQKRFASAAAELDGVLYIVGGYDGNTYLKSAERFDPREASWSKLQSMNTSRGSHTLTAFKGKLYALGGYDGNAYVPSIEVFDPCMGSWLAGDEMKQSRGYFVAPVIGEAIYAIGGQTEGNNMVDAVETYRIGHGWSVSKLKGIGKRCFFSAILH</sequence>
<dbReference type="InterPro" id="IPR044832">
    <property type="entry name" value="NRP-like"/>
</dbReference>
<evidence type="ECO:0000256" key="1">
    <source>
        <dbReference type="SAM" id="MobiDB-lite"/>
    </source>
</evidence>
<dbReference type="Pfam" id="PF10539">
    <property type="entry name" value="Dev_Cell_Death"/>
    <property type="match status" value="1"/>
</dbReference>
<dbReference type="Proteomes" id="UP000631114">
    <property type="component" value="Unassembled WGS sequence"/>
</dbReference>
<dbReference type="InterPro" id="IPR013989">
    <property type="entry name" value="Dev_and_cell_death_domain"/>
</dbReference>
<dbReference type="SMART" id="SM00612">
    <property type="entry name" value="Kelch"/>
    <property type="match status" value="5"/>
</dbReference>
<feature type="domain" description="DCD" evidence="2">
    <location>
        <begin position="12"/>
        <end position="145"/>
    </location>
</feature>
<dbReference type="SMART" id="SM00767">
    <property type="entry name" value="DCD"/>
    <property type="match status" value="1"/>
</dbReference>
<dbReference type="SUPFAM" id="SSF117281">
    <property type="entry name" value="Kelch motif"/>
    <property type="match status" value="1"/>
</dbReference>
<dbReference type="EMBL" id="JADFTS010000003">
    <property type="protein sequence ID" value="KAF9613543.1"/>
    <property type="molecule type" value="Genomic_DNA"/>
</dbReference>
<dbReference type="InterPro" id="IPR006652">
    <property type="entry name" value="Kelch_1"/>
</dbReference>
<feature type="compositionally biased region" description="Polar residues" evidence="1">
    <location>
        <begin position="188"/>
        <end position="198"/>
    </location>
</feature>
<dbReference type="Pfam" id="PF01344">
    <property type="entry name" value="Kelch_1"/>
    <property type="match status" value="5"/>
</dbReference>
<dbReference type="PANTHER" id="PTHR46034">
    <property type="match status" value="1"/>
</dbReference>
<name>A0A835ICZ3_9MAGN</name>
<accession>A0A835ICZ3</accession>
<feature type="compositionally biased region" description="Basic and acidic residues" evidence="1">
    <location>
        <begin position="469"/>
        <end position="492"/>
    </location>
</feature>
<dbReference type="PANTHER" id="PTHR46034:SF7">
    <property type="entry name" value="INFLUENZA VIRUS NS1A-BINDING PROTEIN"/>
    <property type="match status" value="1"/>
</dbReference>
<feature type="compositionally biased region" description="Polar residues" evidence="1">
    <location>
        <begin position="396"/>
        <end position="406"/>
    </location>
</feature>
<dbReference type="InterPro" id="IPR015915">
    <property type="entry name" value="Kelch-typ_b-propeller"/>
</dbReference>
<proteinExistence type="predicted"/>
<dbReference type="PROSITE" id="PS51222">
    <property type="entry name" value="DCD"/>
    <property type="match status" value="1"/>
</dbReference>
<feature type="region of interest" description="Disordered" evidence="1">
    <location>
        <begin position="283"/>
        <end position="556"/>
    </location>
</feature>
<feature type="compositionally biased region" description="Polar residues" evidence="1">
    <location>
        <begin position="519"/>
        <end position="531"/>
    </location>
</feature>
<gene>
    <name evidence="3" type="ORF">IFM89_008671</name>
</gene>
<evidence type="ECO:0000259" key="2">
    <source>
        <dbReference type="PROSITE" id="PS51222"/>
    </source>
</evidence>
<feature type="compositionally biased region" description="Acidic residues" evidence="1">
    <location>
        <begin position="381"/>
        <end position="391"/>
    </location>
</feature>
<feature type="compositionally biased region" description="Basic and acidic residues" evidence="1">
    <location>
        <begin position="366"/>
        <end position="375"/>
    </location>
</feature>
<feature type="compositionally biased region" description="Acidic residues" evidence="1">
    <location>
        <begin position="508"/>
        <end position="517"/>
    </location>
</feature>
<evidence type="ECO:0000313" key="3">
    <source>
        <dbReference type="EMBL" id="KAF9613543.1"/>
    </source>
</evidence>
<organism evidence="3 4">
    <name type="scientific">Coptis chinensis</name>
    <dbReference type="NCBI Taxonomy" id="261450"/>
    <lineage>
        <taxon>Eukaryota</taxon>
        <taxon>Viridiplantae</taxon>
        <taxon>Streptophyta</taxon>
        <taxon>Embryophyta</taxon>
        <taxon>Tracheophyta</taxon>
        <taxon>Spermatophyta</taxon>
        <taxon>Magnoliopsida</taxon>
        <taxon>Ranunculales</taxon>
        <taxon>Ranunculaceae</taxon>
        <taxon>Coptidoideae</taxon>
        <taxon>Coptis</taxon>
    </lineage>
</organism>
<feature type="region of interest" description="Disordered" evidence="1">
    <location>
        <begin position="176"/>
        <end position="201"/>
    </location>
</feature>
<dbReference type="Gene3D" id="2.120.10.80">
    <property type="entry name" value="Kelch-type beta propeller"/>
    <property type="match status" value="2"/>
</dbReference>
<dbReference type="AlphaFoldDB" id="A0A835ICZ3"/>
<feature type="compositionally biased region" description="Basic and acidic residues" evidence="1">
    <location>
        <begin position="415"/>
        <end position="427"/>
    </location>
</feature>
<dbReference type="OrthoDB" id="45365at2759"/>
<reference evidence="3 4" key="1">
    <citation type="submission" date="2020-10" db="EMBL/GenBank/DDBJ databases">
        <title>The Coptis chinensis genome and diversification of protoberbering-type alkaloids.</title>
        <authorList>
            <person name="Wang B."/>
            <person name="Shu S."/>
            <person name="Song C."/>
            <person name="Liu Y."/>
        </authorList>
    </citation>
    <scope>NUCLEOTIDE SEQUENCE [LARGE SCALE GENOMIC DNA]</scope>
    <source>
        <strain evidence="3">HL-2020</strain>
        <tissue evidence="3">Leaf</tissue>
    </source>
</reference>
<evidence type="ECO:0000313" key="4">
    <source>
        <dbReference type="Proteomes" id="UP000631114"/>
    </source>
</evidence>
<dbReference type="GO" id="GO:0034976">
    <property type="term" value="P:response to endoplasmic reticulum stress"/>
    <property type="evidence" value="ECO:0007669"/>
    <property type="project" value="InterPro"/>
</dbReference>